<protein>
    <recommendedName>
        <fullName evidence="4 10">3-deoxy-D-manno-octulosonic acid transferase</fullName>
        <shortName evidence="10">Kdo transferase</shortName>
        <ecNumber evidence="3 10">2.4.99.12</ecNumber>
    </recommendedName>
    <alternativeName>
        <fullName evidence="6 10">Lipid IV(A) 3-deoxy-D-manno-octulosonic acid transferase</fullName>
    </alternativeName>
</protein>
<dbReference type="SUPFAM" id="SSF53756">
    <property type="entry name" value="UDP-Glycosyltransferase/glycogen phosphorylase"/>
    <property type="match status" value="1"/>
</dbReference>
<dbReference type="Pfam" id="PF04413">
    <property type="entry name" value="Glycos_transf_N"/>
    <property type="match status" value="1"/>
</dbReference>
<evidence type="ECO:0000256" key="1">
    <source>
        <dbReference type="ARBA" id="ARBA00003394"/>
    </source>
</evidence>
<name>A0A7L9WNJ4_9RHOB</name>
<evidence type="ECO:0000256" key="7">
    <source>
        <dbReference type="ARBA" id="ARBA00049183"/>
    </source>
</evidence>
<keyword evidence="10" id="KW-1003">Cell membrane</keyword>
<evidence type="ECO:0000256" key="5">
    <source>
        <dbReference type="ARBA" id="ARBA00022679"/>
    </source>
</evidence>
<dbReference type="GO" id="GO:0005886">
    <property type="term" value="C:plasma membrane"/>
    <property type="evidence" value="ECO:0007669"/>
    <property type="project" value="UniProtKB-SubCell"/>
</dbReference>
<dbReference type="PANTHER" id="PTHR42755">
    <property type="entry name" value="3-DEOXY-MANNO-OCTULOSONATE CYTIDYLYLTRANSFERASE"/>
    <property type="match status" value="1"/>
</dbReference>
<dbReference type="GO" id="GO:0009245">
    <property type="term" value="P:lipid A biosynthetic process"/>
    <property type="evidence" value="ECO:0007669"/>
    <property type="project" value="TreeGrafter"/>
</dbReference>
<evidence type="ECO:0000256" key="6">
    <source>
        <dbReference type="ARBA" id="ARBA00031445"/>
    </source>
</evidence>
<feature type="domain" description="3-deoxy-D-manno-octulosonic-acid transferase N-terminal" evidence="11">
    <location>
        <begin position="43"/>
        <end position="219"/>
    </location>
</feature>
<comment type="subcellular location">
    <subcellularLocation>
        <location evidence="10">Cell membrane</location>
    </subcellularLocation>
</comment>
<gene>
    <name evidence="12" type="ORF">F3W81_07430</name>
</gene>
<feature type="site" description="Transition state stabilizer" evidence="9">
    <location>
        <position position="218"/>
    </location>
</feature>
<evidence type="ECO:0000256" key="9">
    <source>
        <dbReference type="PIRSR" id="PIRSR639901-2"/>
    </source>
</evidence>
<feature type="active site" description="Proton acceptor" evidence="8">
    <location>
        <position position="70"/>
    </location>
</feature>
<comment type="function">
    <text evidence="1 10">Involved in lipopolysaccharide (LPS) biosynthesis. Catalyzes the transfer of 3-deoxy-D-manno-octulosonate (Kdo) residue(s) from CMP-Kdo to lipid IV(A), the tetraacyldisaccharide-1,4'-bisphosphate precursor of lipid A.</text>
</comment>
<dbReference type="Gene3D" id="3.40.50.11720">
    <property type="entry name" value="3-Deoxy-D-manno-octulosonic-acid transferase, N-terminal domain"/>
    <property type="match status" value="1"/>
</dbReference>
<dbReference type="InterPro" id="IPR039901">
    <property type="entry name" value="Kdotransferase"/>
</dbReference>
<reference evidence="12 13" key="1">
    <citation type="submission" date="2019-10" db="EMBL/GenBank/DDBJ databases">
        <title>Pseudopuniceibacterium sp. HQ09 islated from Antarctica.</title>
        <authorList>
            <person name="Liao L."/>
            <person name="Su S."/>
            <person name="Chen B."/>
            <person name="Yu Y."/>
        </authorList>
    </citation>
    <scope>NUCLEOTIDE SEQUENCE [LARGE SCALE GENOMIC DNA]</scope>
    <source>
        <strain evidence="12 13">HQ09</strain>
    </source>
</reference>
<evidence type="ECO:0000256" key="4">
    <source>
        <dbReference type="ARBA" id="ARBA00019077"/>
    </source>
</evidence>
<organism evidence="12 13">
    <name type="scientific">Pseudooceanicola spongiae</name>
    <dbReference type="NCBI Taxonomy" id="2613965"/>
    <lineage>
        <taxon>Bacteria</taxon>
        <taxon>Pseudomonadati</taxon>
        <taxon>Pseudomonadota</taxon>
        <taxon>Alphaproteobacteria</taxon>
        <taxon>Rhodobacterales</taxon>
        <taxon>Paracoccaceae</taxon>
        <taxon>Pseudooceanicola</taxon>
    </lineage>
</organism>
<comment type="pathway">
    <text evidence="2 10">Bacterial outer membrane biogenesis; LPS core biosynthesis.</text>
</comment>
<comment type="similarity">
    <text evidence="10">Belongs to the glycosyltransferase group 1 family.</text>
</comment>
<keyword evidence="10" id="KW-0448">Lipopolysaccharide biosynthesis</keyword>
<feature type="site" description="Transition state stabilizer" evidence="9">
    <location>
        <position position="140"/>
    </location>
</feature>
<keyword evidence="10" id="KW-0472">Membrane</keyword>
<dbReference type="AlphaFoldDB" id="A0A7L9WNJ4"/>
<evidence type="ECO:0000313" key="12">
    <source>
        <dbReference type="EMBL" id="QOL80660.1"/>
    </source>
</evidence>
<evidence type="ECO:0000256" key="8">
    <source>
        <dbReference type="PIRSR" id="PIRSR639901-1"/>
    </source>
</evidence>
<evidence type="ECO:0000256" key="3">
    <source>
        <dbReference type="ARBA" id="ARBA00012621"/>
    </source>
</evidence>
<evidence type="ECO:0000256" key="2">
    <source>
        <dbReference type="ARBA" id="ARBA00004713"/>
    </source>
</evidence>
<dbReference type="InterPro" id="IPR038107">
    <property type="entry name" value="Glycos_transf_N_sf"/>
</dbReference>
<evidence type="ECO:0000256" key="10">
    <source>
        <dbReference type="RuleBase" id="RU365103"/>
    </source>
</evidence>
<dbReference type="InterPro" id="IPR007507">
    <property type="entry name" value="Glycos_transf_N"/>
</dbReference>
<dbReference type="GO" id="GO:0043842">
    <property type="term" value="F:Kdo transferase activity"/>
    <property type="evidence" value="ECO:0007669"/>
    <property type="project" value="UniProtKB-EC"/>
</dbReference>
<keyword evidence="13" id="KW-1185">Reference proteome</keyword>
<evidence type="ECO:0000259" key="11">
    <source>
        <dbReference type="Pfam" id="PF04413"/>
    </source>
</evidence>
<accession>A0A7L9WNJ4</accession>
<dbReference type="Gene3D" id="3.40.50.2000">
    <property type="entry name" value="Glycogen Phosphorylase B"/>
    <property type="match status" value="1"/>
</dbReference>
<sequence>MARPQAQATPFYHFYRLVALAAAPLLWRRVSRKLAAEGIPPERQRERLGHASQARPTGTLLWFHAASVGESVSVLALVQRLLEMRPNAHALITSGTAASAKVLAARLPARCLHQFAPLDAAGPVRRFFEHWHPDAGVLVESELWPQMIVTARKRGIPLALLNARLSKGSLRNWGRFGDTFRYLTDQFCMIRTQDRATWDGLLALGANPETTAQGPNLKAMILPPPVNDADLTRMRAAFPGPLWTAVSTHEGEEAQILDAHLAARKMLPGLRLILVPRHPTRADAIVKLISDRSLSFARRTQGATPGTAEVYLADTLGETGLWYALAPLVFLGGSFGKAGGHTPYEPAFFATPVLHGPHVANFAESYAQFDAAGAALKVADAAALTQAVAQLLQDPDRIMQMGAAAQTISQSQSQAMTQVAEALLSALALPLCAPPTSV</sequence>
<dbReference type="GO" id="GO:0009244">
    <property type="term" value="P:lipopolysaccharide core region biosynthetic process"/>
    <property type="evidence" value="ECO:0007669"/>
    <property type="project" value="UniProtKB-UniRule"/>
</dbReference>
<comment type="catalytic activity">
    <reaction evidence="7 10">
        <text>lipid IVA (E. coli) + CMP-3-deoxy-beta-D-manno-octulosonate = alpha-Kdo-(2-&gt;6)-lipid IVA (E. coli) + CMP + H(+)</text>
        <dbReference type="Rhea" id="RHEA:28066"/>
        <dbReference type="ChEBI" id="CHEBI:15378"/>
        <dbReference type="ChEBI" id="CHEBI:58603"/>
        <dbReference type="ChEBI" id="CHEBI:60364"/>
        <dbReference type="ChEBI" id="CHEBI:60377"/>
        <dbReference type="ChEBI" id="CHEBI:85987"/>
        <dbReference type="EC" id="2.4.99.12"/>
    </reaction>
</comment>
<dbReference type="RefSeq" id="WP_193082980.1">
    <property type="nucleotide sequence ID" value="NZ_CP045201.1"/>
</dbReference>
<dbReference type="KEGG" id="pshq:F3W81_07430"/>
<evidence type="ECO:0000313" key="13">
    <source>
        <dbReference type="Proteomes" id="UP000594118"/>
    </source>
</evidence>
<dbReference type="UniPathway" id="UPA00958"/>
<dbReference type="Proteomes" id="UP000594118">
    <property type="component" value="Chromosome"/>
</dbReference>
<dbReference type="EC" id="2.4.99.12" evidence="3 10"/>
<dbReference type="PANTHER" id="PTHR42755:SF1">
    <property type="entry name" value="3-DEOXY-D-MANNO-OCTULOSONIC ACID TRANSFERASE, MITOCHONDRIAL-RELATED"/>
    <property type="match status" value="1"/>
</dbReference>
<proteinExistence type="inferred from homology"/>
<keyword evidence="5 10" id="KW-0808">Transferase</keyword>
<dbReference type="EMBL" id="CP045201">
    <property type="protein sequence ID" value="QOL80660.1"/>
    <property type="molecule type" value="Genomic_DNA"/>
</dbReference>